<dbReference type="InterPro" id="IPR023213">
    <property type="entry name" value="CAT-like_dom_sf"/>
</dbReference>
<dbReference type="SUPFAM" id="SSF52777">
    <property type="entry name" value="CoA-dependent acyltransferases"/>
    <property type="match status" value="2"/>
</dbReference>
<evidence type="ECO:0000313" key="16">
    <source>
        <dbReference type="EMBL" id="KAK2145507.1"/>
    </source>
</evidence>
<comment type="caution">
    <text evidence="16">The sequence shown here is derived from an EMBL/GenBank/DDBJ whole genome shotgun (WGS) entry which is preliminary data.</text>
</comment>
<evidence type="ECO:0000256" key="14">
    <source>
        <dbReference type="PIRSR" id="PIRSR600542-1"/>
    </source>
</evidence>
<dbReference type="Pfam" id="PF00755">
    <property type="entry name" value="Carn_acyltransf"/>
    <property type="match status" value="1"/>
</dbReference>
<comment type="subcellular location">
    <subcellularLocation>
        <location evidence="1">Peroxisome</location>
    </subcellularLocation>
</comment>
<feature type="domain" description="Choline/carnitine acyltransferase" evidence="15">
    <location>
        <begin position="40"/>
        <end position="547"/>
    </location>
</feature>
<dbReference type="InterPro" id="IPR039551">
    <property type="entry name" value="Cho/carn_acyl_trans"/>
</dbReference>
<reference evidence="16" key="1">
    <citation type="journal article" date="2023" name="Mol. Biol. Evol.">
        <title>Third-Generation Sequencing Reveals the Adaptive Role of the Epigenome in Three Deep-Sea Polychaetes.</title>
        <authorList>
            <person name="Perez M."/>
            <person name="Aroh O."/>
            <person name="Sun Y."/>
            <person name="Lan Y."/>
            <person name="Juniper S.K."/>
            <person name="Young C.R."/>
            <person name="Angers B."/>
            <person name="Qian P.Y."/>
        </authorList>
    </citation>
    <scope>NUCLEOTIDE SEQUENCE</scope>
    <source>
        <strain evidence="16">P08H-3</strain>
    </source>
</reference>
<evidence type="ECO:0000256" key="10">
    <source>
        <dbReference type="ARBA" id="ARBA00023315"/>
    </source>
</evidence>
<dbReference type="EMBL" id="JAODUP010000677">
    <property type="protein sequence ID" value="KAK2145507.1"/>
    <property type="molecule type" value="Genomic_DNA"/>
</dbReference>
<evidence type="ECO:0000256" key="5">
    <source>
        <dbReference type="ARBA" id="ARBA00022679"/>
    </source>
</evidence>
<comment type="catalytic activity">
    <reaction evidence="11">
        <text>octanoyl-CoA + (R)-carnitine = O-octanoyl-(R)-carnitine + CoA</text>
        <dbReference type="Rhea" id="RHEA:17177"/>
        <dbReference type="ChEBI" id="CHEBI:16347"/>
        <dbReference type="ChEBI" id="CHEBI:18102"/>
        <dbReference type="ChEBI" id="CHEBI:57287"/>
        <dbReference type="ChEBI" id="CHEBI:57386"/>
        <dbReference type="EC" id="2.3.1.137"/>
    </reaction>
</comment>
<dbReference type="FunFam" id="3.30.559.70:FF:000006">
    <property type="entry name" value="Peroxisomal carnitine O-octanoyltransferase"/>
    <property type="match status" value="1"/>
</dbReference>
<protein>
    <recommendedName>
        <fullName evidence="13">Peroxisomal carnitine O-octanoyltransferase</fullName>
        <ecNumber evidence="12">2.3.1.137</ecNumber>
    </recommendedName>
</protein>
<keyword evidence="5" id="KW-0808">Transferase</keyword>
<comment type="pathway">
    <text evidence="2">Lipid metabolism; fatty acid beta-oxidation.</text>
</comment>
<feature type="active site" description="Proton acceptor" evidence="14">
    <location>
        <position position="342"/>
    </location>
</feature>
<organism evidence="16 17">
    <name type="scientific">Paralvinella palmiformis</name>
    <dbReference type="NCBI Taxonomy" id="53620"/>
    <lineage>
        <taxon>Eukaryota</taxon>
        <taxon>Metazoa</taxon>
        <taxon>Spiralia</taxon>
        <taxon>Lophotrochozoa</taxon>
        <taxon>Annelida</taxon>
        <taxon>Polychaeta</taxon>
        <taxon>Sedentaria</taxon>
        <taxon>Canalipalpata</taxon>
        <taxon>Terebellida</taxon>
        <taxon>Terebelliformia</taxon>
        <taxon>Alvinellidae</taxon>
        <taxon>Paralvinella</taxon>
    </lineage>
</organism>
<evidence type="ECO:0000259" key="15">
    <source>
        <dbReference type="Pfam" id="PF00755"/>
    </source>
</evidence>
<accession>A0AAD9MTS5</accession>
<evidence type="ECO:0000256" key="12">
    <source>
        <dbReference type="ARBA" id="ARBA00066418"/>
    </source>
</evidence>
<keyword evidence="4" id="KW-0813">Transport</keyword>
<keyword evidence="6" id="KW-0276">Fatty acid metabolism</keyword>
<dbReference type="GO" id="GO:0005777">
    <property type="term" value="C:peroxisome"/>
    <property type="evidence" value="ECO:0007669"/>
    <property type="project" value="UniProtKB-SubCell"/>
</dbReference>
<keyword evidence="8" id="KW-0443">Lipid metabolism</keyword>
<dbReference type="InterPro" id="IPR000542">
    <property type="entry name" value="Carn_acyl_trans"/>
</dbReference>
<name>A0AAD9MTS5_9ANNE</name>
<sequence>MVSLPNAVTTDFLTDGMSMPKGFMNDEEKTFQYQNQLPSLPIPNLSVTLAKYLDSVKPFLTDDQLHETQALLKRFESGEGRVLHEKFVEKCKNKRNWLEKWWEEYAYLRIREPHTPFVNFAGPGPYIEKYWAPKDGSQIERGAMVLWFALQYWLVIRQQRLQVERGGGKTVWCMEQIHRLFNGCKTPGFEVDKLHHHFKTEEEGSCPTYVVVTSNGRMYKLNIVHEDGSILTVPELEIKLRTIRDNSTRLGPGIGLGTLTTENRTTWAKLREHLLSLHPDNKCCLVTVEEAIMLVALDDRKPNNLQELAVESLCGDPSNRWFDKTLQLCIFDNGSVACNGDHAPHDAMVMIHLTMWTFTGIYTSGVAWQGRCDIQPSADPEELVFHVDPVIVEGISQARAQFDLNVLSLELCVDKYRKYGKSLLRSYNHHPDTFMQMALQLAYYRMYKRPAPTYETASTRKFYHGRTETVRSCTVEAVEWCTSMLDPTIKNKKKLDLFKRAMDKHVTMMKETVDSQGCDRHLFGLQITALEENLPTPEIFTHPSWTKR</sequence>
<proteinExistence type="inferred from homology"/>
<keyword evidence="17" id="KW-1185">Reference proteome</keyword>
<keyword evidence="9" id="KW-0576">Peroxisome</keyword>
<dbReference type="InterPro" id="IPR042231">
    <property type="entry name" value="Cho/carn_acyl_trans_2"/>
</dbReference>
<evidence type="ECO:0000256" key="4">
    <source>
        <dbReference type="ARBA" id="ARBA00022448"/>
    </source>
</evidence>
<evidence type="ECO:0000313" key="17">
    <source>
        <dbReference type="Proteomes" id="UP001208570"/>
    </source>
</evidence>
<evidence type="ECO:0000256" key="2">
    <source>
        <dbReference type="ARBA" id="ARBA00005005"/>
    </source>
</evidence>
<evidence type="ECO:0000256" key="6">
    <source>
        <dbReference type="ARBA" id="ARBA00022832"/>
    </source>
</evidence>
<dbReference type="PANTHER" id="PTHR22589:SF67">
    <property type="entry name" value="PEROXISOMAL CARNITINE O-OCTANOYLTRANSFERASE"/>
    <property type="match status" value="1"/>
</dbReference>
<evidence type="ECO:0000256" key="13">
    <source>
        <dbReference type="ARBA" id="ARBA00067184"/>
    </source>
</evidence>
<dbReference type="Gene3D" id="3.30.559.10">
    <property type="entry name" value="Chloramphenicol acetyltransferase-like domain"/>
    <property type="match status" value="1"/>
</dbReference>
<dbReference type="Gene3D" id="3.30.559.70">
    <property type="entry name" value="Choline/Carnitine o-acyltransferase, domain 2"/>
    <property type="match status" value="1"/>
</dbReference>
<evidence type="ECO:0000256" key="11">
    <source>
        <dbReference type="ARBA" id="ARBA00052326"/>
    </source>
</evidence>
<evidence type="ECO:0000256" key="1">
    <source>
        <dbReference type="ARBA" id="ARBA00004275"/>
    </source>
</evidence>
<evidence type="ECO:0000256" key="9">
    <source>
        <dbReference type="ARBA" id="ARBA00023140"/>
    </source>
</evidence>
<gene>
    <name evidence="16" type="ORF">LSH36_677g03010</name>
</gene>
<keyword evidence="10" id="KW-0012">Acyltransferase</keyword>
<dbReference type="EC" id="2.3.1.137" evidence="12"/>
<comment type="similarity">
    <text evidence="3">Belongs to the carnitine/choline acetyltransferase family.</text>
</comment>
<keyword evidence="7" id="KW-0007">Acetylation</keyword>
<dbReference type="GO" id="GO:0008458">
    <property type="term" value="F:carnitine O-octanoyltransferase activity"/>
    <property type="evidence" value="ECO:0007669"/>
    <property type="project" value="UniProtKB-EC"/>
</dbReference>
<dbReference type="GO" id="GO:0006631">
    <property type="term" value="P:fatty acid metabolic process"/>
    <property type="evidence" value="ECO:0007669"/>
    <property type="project" value="UniProtKB-KW"/>
</dbReference>
<evidence type="ECO:0000256" key="8">
    <source>
        <dbReference type="ARBA" id="ARBA00023098"/>
    </source>
</evidence>
<dbReference type="AlphaFoldDB" id="A0AAD9MTS5"/>
<dbReference type="Proteomes" id="UP001208570">
    <property type="component" value="Unassembled WGS sequence"/>
</dbReference>
<dbReference type="PANTHER" id="PTHR22589">
    <property type="entry name" value="CARNITINE O-ACYLTRANSFERASE"/>
    <property type="match status" value="1"/>
</dbReference>
<evidence type="ECO:0000256" key="7">
    <source>
        <dbReference type="ARBA" id="ARBA00022990"/>
    </source>
</evidence>
<evidence type="ECO:0000256" key="3">
    <source>
        <dbReference type="ARBA" id="ARBA00005232"/>
    </source>
</evidence>